<organism evidence="1 2">
    <name type="scientific">Corallibacter vietnamensis</name>
    <dbReference type="NCBI Taxonomy" id="904130"/>
    <lineage>
        <taxon>Bacteria</taxon>
        <taxon>Pseudomonadati</taxon>
        <taxon>Bacteroidota</taxon>
        <taxon>Flavobacteriia</taxon>
        <taxon>Flavobacteriales</taxon>
        <taxon>Flavobacteriaceae</taxon>
        <taxon>Corallibacter</taxon>
    </lineage>
</organism>
<protein>
    <submittedName>
        <fullName evidence="1">Uncharacterized protein</fullName>
    </submittedName>
</protein>
<dbReference type="EMBL" id="BAABBI010000002">
    <property type="protein sequence ID" value="GAA3786535.1"/>
    <property type="molecule type" value="Genomic_DNA"/>
</dbReference>
<dbReference type="Proteomes" id="UP001501456">
    <property type="component" value="Unassembled WGS sequence"/>
</dbReference>
<name>A0ABP7HE26_9FLAO</name>
<accession>A0ABP7HE26</accession>
<comment type="caution">
    <text evidence="1">The sequence shown here is derived from an EMBL/GenBank/DDBJ whole genome shotgun (WGS) entry which is preliminary data.</text>
</comment>
<proteinExistence type="predicted"/>
<reference evidence="2" key="1">
    <citation type="journal article" date="2019" name="Int. J. Syst. Evol. Microbiol.">
        <title>The Global Catalogue of Microorganisms (GCM) 10K type strain sequencing project: providing services to taxonomists for standard genome sequencing and annotation.</title>
        <authorList>
            <consortium name="The Broad Institute Genomics Platform"/>
            <consortium name="The Broad Institute Genome Sequencing Center for Infectious Disease"/>
            <person name="Wu L."/>
            <person name="Ma J."/>
        </authorList>
    </citation>
    <scope>NUCLEOTIDE SEQUENCE [LARGE SCALE GENOMIC DNA]</scope>
    <source>
        <strain evidence="2">JCM 17525</strain>
    </source>
</reference>
<evidence type="ECO:0000313" key="1">
    <source>
        <dbReference type="EMBL" id="GAA3786535.1"/>
    </source>
</evidence>
<sequence length="262" mass="30311">MYFSKIEVEEQGYIEIRVTNRDNTLTPKDVDINEVKDFISDIETFLYPNRKEKRNRPHISYDLEEGSAKHKFFLPITAVILFNGLTSEIKNRSNLDFLDYKRQSIIDKFQKRAFREGYKIEFNNSLSDSTSLVIDESTNYEMIAPTYFESEFYLYGEIYQEGGKNPNLHISTGKYGNVTVSATKEQIMNGEKKTYKPYGVKVRGKKNLDDGTLTDLVLLQFIQYKPIFNKSLLDKVIDKASVNLSKIANVDTWLNDIKAEGI</sequence>
<evidence type="ECO:0000313" key="2">
    <source>
        <dbReference type="Proteomes" id="UP001501456"/>
    </source>
</evidence>
<keyword evidence="2" id="KW-1185">Reference proteome</keyword>
<gene>
    <name evidence="1" type="ORF">GCM10022271_18880</name>
</gene>